<keyword evidence="5 7" id="KW-1133">Transmembrane helix</keyword>
<dbReference type="GO" id="GO:0005886">
    <property type="term" value="C:plasma membrane"/>
    <property type="evidence" value="ECO:0007669"/>
    <property type="project" value="UniProtKB-SubCell"/>
</dbReference>
<dbReference type="Pfam" id="PF00005">
    <property type="entry name" value="ABC_tran"/>
    <property type="match status" value="1"/>
</dbReference>
<dbReference type="InterPro" id="IPR011527">
    <property type="entry name" value="ABC1_TM_dom"/>
</dbReference>
<dbReference type="Proteomes" id="UP000198507">
    <property type="component" value="Unassembled WGS sequence"/>
</dbReference>
<organism evidence="10 11">
    <name type="scientific">Geodermatophilus poikilotrophus</name>
    <dbReference type="NCBI Taxonomy" id="1333667"/>
    <lineage>
        <taxon>Bacteria</taxon>
        <taxon>Bacillati</taxon>
        <taxon>Actinomycetota</taxon>
        <taxon>Actinomycetes</taxon>
        <taxon>Geodermatophilales</taxon>
        <taxon>Geodermatophilaceae</taxon>
        <taxon>Geodermatophilus</taxon>
    </lineage>
</organism>
<sequence length="562" mass="58329">MAPRPAARGPVARVLARPGPRRLALACAALAGLTAVLLVVQWALVAAVVSAVFAGRATPGDLLGALAEALAAWLARAGLLALRELLAARTSARTRHEVRSELVGKVLRLGPALMAGEQAGELVTTATEGVGKLDGLVARLLPGAVWAAVLPPLLAGTVLVLDPPSGALLLATGPLLVFFLWLVGTLAARSAREQWTTLGQLGAVLVDTVRVLPTLVAYGRAGRSRRWLADVGEAHRAATMRVLRTAFLSGFVLEFGAVLCTALVAVTVGVRLFSGDLELQLALLVLLLTPEFFAPLRALGADRHAALEGRPAAERVLALLDLPEPDRGTAAVGPGVPHVRLSGVTLRHEGHEVLTGVDLDLPPGSRTALVGPSGAGKSSVLRLLLGFAGPDEGSVLVDGVPLAALDPDAWRARVAHVPERPWLLPGSVCENVRLGRPGATVAEVETALARAHLLDVVRRLPQGLDTPLGEDGARLSGGERLRLALARAFVKDAAVLLLDEPTAQLDPDSEAEVLAALDALARGRTVLTVTHRAAPLALHDRVVPLEDGRTAPAPVPGPAAVR</sequence>
<evidence type="ECO:0000256" key="7">
    <source>
        <dbReference type="SAM" id="Phobius"/>
    </source>
</evidence>
<dbReference type="InterPro" id="IPR003439">
    <property type="entry name" value="ABC_transporter-like_ATP-bd"/>
</dbReference>
<feature type="transmembrane region" description="Helical" evidence="7">
    <location>
        <begin position="246"/>
        <end position="273"/>
    </location>
</feature>
<evidence type="ECO:0000259" key="8">
    <source>
        <dbReference type="PROSITE" id="PS50893"/>
    </source>
</evidence>
<dbReference type="GO" id="GO:0140359">
    <property type="term" value="F:ABC-type transporter activity"/>
    <property type="evidence" value="ECO:0007669"/>
    <property type="project" value="InterPro"/>
</dbReference>
<feature type="domain" description="ABC transmembrane type-1" evidence="9">
    <location>
        <begin position="25"/>
        <end position="300"/>
    </location>
</feature>
<dbReference type="PANTHER" id="PTHR24221:SF590">
    <property type="entry name" value="COMPONENT LINKED WITH THE ASSEMBLY OF CYTOCHROME' TRANSPORT TRANSMEMBRANE ATP-BINDING PROTEIN ABC TRANSPORTER CYDD-RELATED"/>
    <property type="match status" value="1"/>
</dbReference>
<dbReference type="SUPFAM" id="SSF90123">
    <property type="entry name" value="ABC transporter transmembrane region"/>
    <property type="match status" value="1"/>
</dbReference>
<dbReference type="InterPro" id="IPR003593">
    <property type="entry name" value="AAA+_ATPase"/>
</dbReference>
<evidence type="ECO:0000256" key="6">
    <source>
        <dbReference type="ARBA" id="ARBA00023136"/>
    </source>
</evidence>
<dbReference type="GO" id="GO:0042883">
    <property type="term" value="P:cysteine transport"/>
    <property type="evidence" value="ECO:0007669"/>
    <property type="project" value="InterPro"/>
</dbReference>
<dbReference type="PROSITE" id="PS50929">
    <property type="entry name" value="ABC_TM1F"/>
    <property type="match status" value="1"/>
</dbReference>
<dbReference type="PROSITE" id="PS50893">
    <property type="entry name" value="ABC_TRANSPORTER_2"/>
    <property type="match status" value="1"/>
</dbReference>
<dbReference type="RefSeq" id="WP_091437819.1">
    <property type="nucleotide sequence ID" value="NZ_FOIE01000001.1"/>
</dbReference>
<dbReference type="EMBL" id="FOIE01000001">
    <property type="protein sequence ID" value="SES70944.1"/>
    <property type="molecule type" value="Genomic_DNA"/>
</dbReference>
<dbReference type="Pfam" id="PF00664">
    <property type="entry name" value="ABC_membrane"/>
    <property type="match status" value="1"/>
</dbReference>
<feature type="domain" description="ABC transporter" evidence="8">
    <location>
        <begin position="339"/>
        <end position="561"/>
    </location>
</feature>
<dbReference type="Gene3D" id="1.20.1560.10">
    <property type="entry name" value="ABC transporter type 1, transmembrane domain"/>
    <property type="match status" value="1"/>
</dbReference>
<proteinExistence type="predicted"/>
<keyword evidence="2 7" id="KW-0812">Transmembrane</keyword>
<dbReference type="NCBIfam" id="TIGR02857">
    <property type="entry name" value="CydD"/>
    <property type="match status" value="1"/>
</dbReference>
<dbReference type="PANTHER" id="PTHR24221">
    <property type="entry name" value="ATP-BINDING CASSETTE SUB-FAMILY B"/>
    <property type="match status" value="1"/>
</dbReference>
<feature type="transmembrane region" description="Helical" evidence="7">
    <location>
        <begin position="140"/>
        <end position="161"/>
    </location>
</feature>
<feature type="transmembrane region" description="Helical" evidence="7">
    <location>
        <begin position="62"/>
        <end position="82"/>
    </location>
</feature>
<evidence type="ECO:0000259" key="9">
    <source>
        <dbReference type="PROSITE" id="PS50929"/>
    </source>
</evidence>
<evidence type="ECO:0000256" key="5">
    <source>
        <dbReference type="ARBA" id="ARBA00022989"/>
    </source>
</evidence>
<dbReference type="GO" id="GO:0005524">
    <property type="term" value="F:ATP binding"/>
    <property type="evidence" value="ECO:0007669"/>
    <property type="project" value="UniProtKB-KW"/>
</dbReference>
<evidence type="ECO:0000256" key="1">
    <source>
        <dbReference type="ARBA" id="ARBA00004651"/>
    </source>
</evidence>
<keyword evidence="3" id="KW-0547">Nucleotide-binding</keyword>
<dbReference type="InterPro" id="IPR014216">
    <property type="entry name" value="ABC_transptr_CydD"/>
</dbReference>
<evidence type="ECO:0000313" key="10">
    <source>
        <dbReference type="EMBL" id="SES70944.1"/>
    </source>
</evidence>
<evidence type="ECO:0000256" key="2">
    <source>
        <dbReference type="ARBA" id="ARBA00022692"/>
    </source>
</evidence>
<dbReference type="InterPro" id="IPR036640">
    <property type="entry name" value="ABC1_TM_sf"/>
</dbReference>
<dbReference type="InterPro" id="IPR027417">
    <property type="entry name" value="P-loop_NTPase"/>
</dbReference>
<dbReference type="SMART" id="SM00382">
    <property type="entry name" value="AAA"/>
    <property type="match status" value="1"/>
</dbReference>
<dbReference type="CDD" id="cd18584">
    <property type="entry name" value="ABC_6TM_AarD_CydD"/>
    <property type="match status" value="1"/>
</dbReference>
<name>A0A1H9YPH3_9ACTN</name>
<dbReference type="SUPFAM" id="SSF52540">
    <property type="entry name" value="P-loop containing nucleoside triphosphate hydrolases"/>
    <property type="match status" value="1"/>
</dbReference>
<keyword evidence="11" id="KW-1185">Reference proteome</keyword>
<evidence type="ECO:0000256" key="3">
    <source>
        <dbReference type="ARBA" id="ARBA00022741"/>
    </source>
</evidence>
<comment type="subcellular location">
    <subcellularLocation>
        <location evidence="1">Cell membrane</location>
        <topology evidence="1">Multi-pass membrane protein</topology>
    </subcellularLocation>
</comment>
<gene>
    <name evidence="10" type="ORF">SAMN04488546_0214</name>
</gene>
<dbReference type="OrthoDB" id="9806127at2"/>
<dbReference type="Gene3D" id="3.40.50.300">
    <property type="entry name" value="P-loop containing nucleotide triphosphate hydrolases"/>
    <property type="match status" value="1"/>
</dbReference>
<keyword evidence="4 10" id="KW-0067">ATP-binding</keyword>
<evidence type="ECO:0000256" key="4">
    <source>
        <dbReference type="ARBA" id="ARBA00022840"/>
    </source>
</evidence>
<accession>A0A1H9YPH3</accession>
<reference evidence="11" key="1">
    <citation type="submission" date="2016-10" db="EMBL/GenBank/DDBJ databases">
        <authorList>
            <person name="Varghese N."/>
            <person name="Submissions S."/>
        </authorList>
    </citation>
    <scope>NUCLEOTIDE SEQUENCE [LARGE SCALE GENOMIC DNA]</scope>
    <source>
        <strain evidence="11">DSM 44209</strain>
    </source>
</reference>
<dbReference type="AlphaFoldDB" id="A0A1H9YPH3"/>
<keyword evidence="6 7" id="KW-0472">Membrane</keyword>
<dbReference type="InterPro" id="IPR039421">
    <property type="entry name" value="Type_1_exporter"/>
</dbReference>
<feature type="transmembrane region" description="Helical" evidence="7">
    <location>
        <begin position="167"/>
        <end position="188"/>
    </location>
</feature>
<evidence type="ECO:0000313" key="11">
    <source>
        <dbReference type="Proteomes" id="UP000198507"/>
    </source>
</evidence>
<dbReference type="GO" id="GO:0016887">
    <property type="term" value="F:ATP hydrolysis activity"/>
    <property type="evidence" value="ECO:0007669"/>
    <property type="project" value="InterPro"/>
</dbReference>
<protein>
    <submittedName>
        <fullName evidence="10">ATP-binding cassette, subfamily C, CydD</fullName>
    </submittedName>
</protein>